<keyword evidence="12" id="KW-0784">Thiamine biosynthesis</keyword>
<dbReference type="GO" id="GO:0008972">
    <property type="term" value="F:phosphomethylpyrimidine kinase activity"/>
    <property type="evidence" value="ECO:0007669"/>
    <property type="project" value="UniProtKB-EC"/>
</dbReference>
<dbReference type="NCBIfam" id="TIGR00097">
    <property type="entry name" value="HMP-P_kinase"/>
    <property type="match status" value="1"/>
</dbReference>
<dbReference type="GO" id="GO:0009228">
    <property type="term" value="P:thiamine biosynthetic process"/>
    <property type="evidence" value="ECO:0007669"/>
    <property type="project" value="UniProtKB-KW"/>
</dbReference>
<evidence type="ECO:0000256" key="10">
    <source>
        <dbReference type="ARBA" id="ARBA00022777"/>
    </source>
</evidence>
<comment type="caution">
    <text evidence="17">The sequence shown here is derived from an EMBL/GenBank/DDBJ whole genome shotgun (WGS) entry which is preliminary data.</text>
</comment>
<evidence type="ECO:0000256" key="4">
    <source>
        <dbReference type="ARBA" id="ARBA00009879"/>
    </source>
</evidence>
<dbReference type="EC" id="2.7.1.49" evidence="5"/>
<comment type="similarity">
    <text evidence="4">Belongs to the ThiD family.</text>
</comment>
<comment type="pathway">
    <text evidence="13">Cofactor biosynthesis; thiamine diphosphate biosynthesis; 4-amino-2-methyl-5-diphosphomethylpyrimidine from 5-amino-1-(5-phospho-D-ribosyl)imidazole: step 2/3.</text>
</comment>
<dbReference type="InterPro" id="IPR004399">
    <property type="entry name" value="HMP/HMP-P_kinase_dom"/>
</dbReference>
<dbReference type="Pfam" id="PF08543">
    <property type="entry name" value="Phos_pyr_kin"/>
    <property type="match status" value="1"/>
</dbReference>
<dbReference type="GO" id="GO:0008902">
    <property type="term" value="F:hydroxymethylpyrimidine kinase activity"/>
    <property type="evidence" value="ECO:0007669"/>
    <property type="project" value="UniProtKB-EC"/>
</dbReference>
<dbReference type="AlphaFoldDB" id="A0A2P6MIN5"/>
<keyword evidence="18" id="KW-1185">Reference proteome</keyword>
<comment type="pathway">
    <text evidence="3">Cofactor biosynthesis; thiamine diphosphate biosynthesis; 4-amino-2-methyl-5-diphosphomethylpyrimidine from 5-amino-1-(5-phospho-D-ribosyl)imidazole: step 3/3.</text>
</comment>
<evidence type="ECO:0000256" key="9">
    <source>
        <dbReference type="ARBA" id="ARBA00022741"/>
    </source>
</evidence>
<feature type="domain" description="Pyridoxamine kinase/Phosphomethylpyrimidine kinase" evidence="16">
    <location>
        <begin position="11"/>
        <end position="255"/>
    </location>
</feature>
<evidence type="ECO:0000256" key="15">
    <source>
        <dbReference type="ARBA" id="ARBA00043176"/>
    </source>
</evidence>
<protein>
    <recommendedName>
        <fullName evidence="7">Hydroxymethylpyrimidine/phosphomethylpyrimidine kinase</fullName>
        <ecNumber evidence="5">2.7.1.49</ecNumber>
        <ecNumber evidence="6">2.7.4.7</ecNumber>
    </recommendedName>
    <alternativeName>
        <fullName evidence="14">Hydroxymethylpyrimidine kinase</fullName>
    </alternativeName>
    <alternativeName>
        <fullName evidence="15">Hydroxymethylpyrimidine phosphate kinase</fullName>
    </alternativeName>
</protein>
<evidence type="ECO:0000256" key="7">
    <source>
        <dbReference type="ARBA" id="ARBA00019161"/>
    </source>
</evidence>
<evidence type="ECO:0000259" key="16">
    <source>
        <dbReference type="Pfam" id="PF08543"/>
    </source>
</evidence>
<comment type="catalytic activity">
    <reaction evidence="2">
        <text>4-amino-2-methyl-5-(phosphooxymethyl)pyrimidine + ATP = 4-amino-2-methyl-5-(diphosphooxymethyl)pyrimidine + ADP</text>
        <dbReference type="Rhea" id="RHEA:19893"/>
        <dbReference type="ChEBI" id="CHEBI:30616"/>
        <dbReference type="ChEBI" id="CHEBI:57841"/>
        <dbReference type="ChEBI" id="CHEBI:58354"/>
        <dbReference type="ChEBI" id="CHEBI:456216"/>
        <dbReference type="EC" id="2.7.4.7"/>
    </reaction>
</comment>
<dbReference type="EC" id="2.7.4.7" evidence="6"/>
<evidence type="ECO:0000256" key="13">
    <source>
        <dbReference type="ARBA" id="ARBA00037917"/>
    </source>
</evidence>
<sequence>MKKALTIAGSDSGGGAGIQADLKTFQEMNVFGMSVITAVTAQNSLGVQGVYPIPAGAVESQLTSIFSDMVPDAVKTGMLFDADRIELAAEYAKAPGAPPFIVDPVMISTSGHHLLEQDAEKAIMEYLLPHAALITPNLPEAETLTGMDLNSLESRVKACSELRSAGAEAVLLKGGHDSSTNIMTDIYQDSSQTLFIRSPRVETEHTHGTGCTYAAAVTAGVASGKPMKDAVCDARRFLHAALLKAEAVGQGPGPVKHSAWRTAEDVELEVEPWTHGM</sequence>
<keyword evidence="8" id="KW-0808">Transferase</keyword>
<dbReference type="GO" id="GO:0005829">
    <property type="term" value="C:cytosol"/>
    <property type="evidence" value="ECO:0007669"/>
    <property type="project" value="TreeGrafter"/>
</dbReference>
<dbReference type="InterPro" id="IPR013749">
    <property type="entry name" value="PM/HMP-P_kinase-1"/>
</dbReference>
<dbReference type="CDD" id="cd01169">
    <property type="entry name" value="HMPP_kinase"/>
    <property type="match status" value="1"/>
</dbReference>
<dbReference type="SUPFAM" id="SSF53613">
    <property type="entry name" value="Ribokinase-like"/>
    <property type="match status" value="1"/>
</dbReference>
<evidence type="ECO:0000313" key="18">
    <source>
        <dbReference type="Proteomes" id="UP000243650"/>
    </source>
</evidence>
<evidence type="ECO:0000256" key="8">
    <source>
        <dbReference type="ARBA" id="ARBA00022679"/>
    </source>
</evidence>
<dbReference type="FunFam" id="3.40.1190.20:FF:000003">
    <property type="entry name" value="Phosphomethylpyrimidine kinase ThiD"/>
    <property type="match status" value="1"/>
</dbReference>
<evidence type="ECO:0000313" key="17">
    <source>
        <dbReference type="EMBL" id="PRO66140.1"/>
    </source>
</evidence>
<evidence type="ECO:0000256" key="3">
    <source>
        <dbReference type="ARBA" id="ARBA00004769"/>
    </source>
</evidence>
<dbReference type="RefSeq" id="WP_105958331.1">
    <property type="nucleotide sequence ID" value="NZ_PVNS01000004.1"/>
</dbReference>
<keyword evidence="9" id="KW-0547">Nucleotide-binding</keyword>
<reference evidence="17 18" key="1">
    <citation type="submission" date="2018-03" db="EMBL/GenBank/DDBJ databases">
        <title>Bacillus urumqiensis sp. nov., a moderately haloalkaliphilic bacterium isolated from a salt lake.</title>
        <authorList>
            <person name="Zhao B."/>
            <person name="Liao Z."/>
        </authorList>
    </citation>
    <scope>NUCLEOTIDE SEQUENCE [LARGE SCALE GENOMIC DNA]</scope>
    <source>
        <strain evidence="17 18">BZ-SZ-XJ18</strain>
    </source>
</reference>
<dbReference type="Gene3D" id="3.40.1190.20">
    <property type="match status" value="1"/>
</dbReference>
<evidence type="ECO:0000256" key="11">
    <source>
        <dbReference type="ARBA" id="ARBA00022840"/>
    </source>
</evidence>
<gene>
    <name evidence="17" type="primary">thiD</name>
    <name evidence="17" type="ORF">C6I21_04885</name>
</gene>
<name>A0A2P6MIN5_ALKUR</name>
<evidence type="ECO:0000256" key="12">
    <source>
        <dbReference type="ARBA" id="ARBA00022977"/>
    </source>
</evidence>
<evidence type="ECO:0000256" key="6">
    <source>
        <dbReference type="ARBA" id="ARBA00012963"/>
    </source>
</evidence>
<accession>A0A2P6MIN5</accession>
<dbReference type="OrthoDB" id="9810880at2"/>
<evidence type="ECO:0000256" key="1">
    <source>
        <dbReference type="ARBA" id="ARBA00000151"/>
    </source>
</evidence>
<dbReference type="InterPro" id="IPR029056">
    <property type="entry name" value="Ribokinase-like"/>
</dbReference>
<evidence type="ECO:0000256" key="5">
    <source>
        <dbReference type="ARBA" id="ARBA00012135"/>
    </source>
</evidence>
<comment type="catalytic activity">
    <reaction evidence="1">
        <text>4-amino-5-hydroxymethyl-2-methylpyrimidine + ATP = 4-amino-2-methyl-5-(phosphooxymethyl)pyrimidine + ADP + H(+)</text>
        <dbReference type="Rhea" id="RHEA:23096"/>
        <dbReference type="ChEBI" id="CHEBI:15378"/>
        <dbReference type="ChEBI" id="CHEBI:16892"/>
        <dbReference type="ChEBI" id="CHEBI:30616"/>
        <dbReference type="ChEBI" id="CHEBI:58354"/>
        <dbReference type="ChEBI" id="CHEBI:456216"/>
        <dbReference type="EC" id="2.7.1.49"/>
    </reaction>
</comment>
<dbReference type="Proteomes" id="UP000243650">
    <property type="component" value="Unassembled WGS sequence"/>
</dbReference>
<dbReference type="PANTHER" id="PTHR20858">
    <property type="entry name" value="PHOSPHOMETHYLPYRIMIDINE KINASE"/>
    <property type="match status" value="1"/>
</dbReference>
<dbReference type="EMBL" id="PVNS01000004">
    <property type="protein sequence ID" value="PRO66140.1"/>
    <property type="molecule type" value="Genomic_DNA"/>
</dbReference>
<evidence type="ECO:0000256" key="14">
    <source>
        <dbReference type="ARBA" id="ARBA00042102"/>
    </source>
</evidence>
<proteinExistence type="inferred from homology"/>
<dbReference type="GO" id="GO:0005524">
    <property type="term" value="F:ATP binding"/>
    <property type="evidence" value="ECO:0007669"/>
    <property type="project" value="UniProtKB-KW"/>
</dbReference>
<dbReference type="PANTHER" id="PTHR20858:SF17">
    <property type="entry name" value="HYDROXYMETHYLPYRIMIDINE_PHOSPHOMETHYLPYRIMIDINE KINASE THI20-RELATED"/>
    <property type="match status" value="1"/>
</dbReference>
<keyword evidence="10 17" id="KW-0418">Kinase</keyword>
<evidence type="ECO:0000256" key="2">
    <source>
        <dbReference type="ARBA" id="ARBA00000565"/>
    </source>
</evidence>
<keyword evidence="11" id="KW-0067">ATP-binding</keyword>
<organism evidence="17 18">
    <name type="scientific">Alkalicoccus urumqiensis</name>
    <name type="common">Bacillus urumqiensis</name>
    <dbReference type="NCBI Taxonomy" id="1548213"/>
    <lineage>
        <taxon>Bacteria</taxon>
        <taxon>Bacillati</taxon>
        <taxon>Bacillota</taxon>
        <taxon>Bacilli</taxon>
        <taxon>Bacillales</taxon>
        <taxon>Bacillaceae</taxon>
        <taxon>Alkalicoccus</taxon>
    </lineage>
</organism>